<sequence length="77" mass="8878">MTQTLDRNSINRKPITHAPPIVKLMLNTTSSLELTNANLKYVPRTMKVDFQLPSNTDECPFTVQPSKLEPIFQPYRF</sequence>
<organism evidence="1 2">
    <name type="scientific">Sclerotinia sclerotiorum (strain ATCC 18683 / 1980 / Ss-1)</name>
    <name type="common">White mold</name>
    <name type="synonym">Whetzelinia sclerotiorum</name>
    <dbReference type="NCBI Taxonomy" id="665079"/>
    <lineage>
        <taxon>Eukaryota</taxon>
        <taxon>Fungi</taxon>
        <taxon>Dikarya</taxon>
        <taxon>Ascomycota</taxon>
        <taxon>Pezizomycotina</taxon>
        <taxon>Leotiomycetes</taxon>
        <taxon>Helotiales</taxon>
        <taxon>Sclerotiniaceae</taxon>
        <taxon>Sclerotinia</taxon>
    </lineage>
</organism>
<keyword evidence="2" id="KW-1185">Reference proteome</keyword>
<evidence type="ECO:0000313" key="2">
    <source>
        <dbReference type="Proteomes" id="UP000001312"/>
    </source>
</evidence>
<dbReference type="KEGG" id="ssl:SS1G_13189"/>
<accession>A7F6G0</accession>
<dbReference type="RefSeq" id="XP_001585673.1">
    <property type="nucleotide sequence ID" value="XM_001585623.1"/>
</dbReference>
<gene>
    <name evidence="1" type="ORF">SS1G_13189</name>
</gene>
<dbReference type="AlphaFoldDB" id="A7F6G0"/>
<dbReference type="GeneID" id="5481773"/>
<name>A7F6G0_SCLS1</name>
<evidence type="ECO:0000313" key="1">
    <source>
        <dbReference type="EMBL" id="EDN98331.1"/>
    </source>
</evidence>
<reference evidence="2" key="1">
    <citation type="journal article" date="2011" name="PLoS Genet.">
        <title>Genomic analysis of the necrotrophic fungal pathogens Sclerotinia sclerotiorum and Botrytis cinerea.</title>
        <authorList>
            <person name="Amselem J."/>
            <person name="Cuomo C.A."/>
            <person name="van Kan J.A."/>
            <person name="Viaud M."/>
            <person name="Benito E.P."/>
            <person name="Couloux A."/>
            <person name="Coutinho P.M."/>
            <person name="de Vries R.P."/>
            <person name="Dyer P.S."/>
            <person name="Fillinger S."/>
            <person name="Fournier E."/>
            <person name="Gout L."/>
            <person name="Hahn M."/>
            <person name="Kohn L."/>
            <person name="Lapalu N."/>
            <person name="Plummer K.M."/>
            <person name="Pradier J.M."/>
            <person name="Quevillon E."/>
            <person name="Sharon A."/>
            <person name="Simon A."/>
            <person name="ten Have A."/>
            <person name="Tudzynski B."/>
            <person name="Tudzynski P."/>
            <person name="Wincker P."/>
            <person name="Andrew M."/>
            <person name="Anthouard V."/>
            <person name="Beever R.E."/>
            <person name="Beffa R."/>
            <person name="Benoit I."/>
            <person name="Bouzid O."/>
            <person name="Brault B."/>
            <person name="Chen Z."/>
            <person name="Choquer M."/>
            <person name="Collemare J."/>
            <person name="Cotton P."/>
            <person name="Danchin E.G."/>
            <person name="Da Silva C."/>
            <person name="Gautier A."/>
            <person name="Giraud C."/>
            <person name="Giraud T."/>
            <person name="Gonzalez C."/>
            <person name="Grossetete S."/>
            <person name="Guldener U."/>
            <person name="Henrissat B."/>
            <person name="Howlett B.J."/>
            <person name="Kodira C."/>
            <person name="Kretschmer M."/>
            <person name="Lappartient A."/>
            <person name="Leroch M."/>
            <person name="Levis C."/>
            <person name="Mauceli E."/>
            <person name="Neuveglise C."/>
            <person name="Oeser B."/>
            <person name="Pearson M."/>
            <person name="Poulain J."/>
            <person name="Poussereau N."/>
            <person name="Quesneville H."/>
            <person name="Rascle C."/>
            <person name="Schumacher J."/>
            <person name="Segurens B."/>
            <person name="Sexton A."/>
            <person name="Silva E."/>
            <person name="Sirven C."/>
            <person name="Soanes D.M."/>
            <person name="Talbot N.J."/>
            <person name="Templeton M."/>
            <person name="Yandava C."/>
            <person name="Yarden O."/>
            <person name="Zeng Q."/>
            <person name="Rollins J.A."/>
            <person name="Lebrun M.H."/>
            <person name="Dickman M."/>
        </authorList>
    </citation>
    <scope>NUCLEOTIDE SEQUENCE [LARGE SCALE GENOMIC DNA]</scope>
    <source>
        <strain evidence="2">ATCC 18683 / 1980 / Ss-1</strain>
    </source>
</reference>
<dbReference type="EMBL" id="CH476644">
    <property type="protein sequence ID" value="EDN98331.1"/>
    <property type="molecule type" value="Genomic_DNA"/>
</dbReference>
<dbReference type="Proteomes" id="UP000001312">
    <property type="component" value="Unassembled WGS sequence"/>
</dbReference>
<proteinExistence type="predicted"/>
<dbReference type="InParanoid" id="A7F6G0"/>
<protein>
    <submittedName>
        <fullName evidence="1">Uncharacterized protein</fullName>
    </submittedName>
</protein>